<dbReference type="PROSITE" id="PS51085">
    <property type="entry name" value="2FE2S_FER_2"/>
    <property type="match status" value="1"/>
</dbReference>
<dbReference type="PROSITE" id="PS00197">
    <property type="entry name" value="2FE2S_FER_1"/>
    <property type="match status" value="1"/>
</dbReference>
<keyword evidence="2" id="KW-0479">Metal-binding</keyword>
<dbReference type="Proteomes" id="UP000078272">
    <property type="component" value="Unassembled WGS sequence"/>
</dbReference>
<dbReference type="SUPFAM" id="SSF54292">
    <property type="entry name" value="2Fe-2S ferredoxin-like"/>
    <property type="match status" value="1"/>
</dbReference>
<evidence type="ECO:0000313" key="8">
    <source>
        <dbReference type="Proteomes" id="UP000078272"/>
    </source>
</evidence>
<name>A0A175R7L9_9HYPH</name>
<dbReference type="Gene3D" id="3.10.20.30">
    <property type="match status" value="1"/>
</dbReference>
<dbReference type="Pfam" id="PF01799">
    <property type="entry name" value="Fer2_2"/>
    <property type="match status" value="1"/>
</dbReference>
<sequence>MVTLTVNGRRVETDADPTMPLLYLLRDELQLNGAKYGCGVGQCGSCAVLVDGRSSFSCLLPVAALEGREVVTLEGLGAGEKPGPVQAAFIAEQAAQCGYCIPGMIIAVEGLLRRNASPDEAAIREALQPHLCRCGTHARILRAALRVTTPPAASAKLEGSKP</sequence>
<evidence type="ECO:0000256" key="4">
    <source>
        <dbReference type="ARBA" id="ARBA00023004"/>
    </source>
</evidence>
<dbReference type="InterPro" id="IPR001041">
    <property type="entry name" value="2Fe-2S_ferredoxin-type"/>
</dbReference>
<dbReference type="PATRIC" id="fig|401562.3.peg.1835"/>
<dbReference type="PANTHER" id="PTHR44379">
    <property type="entry name" value="OXIDOREDUCTASE WITH IRON-SULFUR SUBUNIT"/>
    <property type="match status" value="1"/>
</dbReference>
<proteinExistence type="predicted"/>
<dbReference type="InterPro" id="IPR002888">
    <property type="entry name" value="2Fe-2S-bd"/>
</dbReference>
<dbReference type="GO" id="GO:0016491">
    <property type="term" value="F:oxidoreductase activity"/>
    <property type="evidence" value="ECO:0007669"/>
    <property type="project" value="UniProtKB-KW"/>
</dbReference>
<dbReference type="GO" id="GO:0051537">
    <property type="term" value="F:2 iron, 2 sulfur cluster binding"/>
    <property type="evidence" value="ECO:0007669"/>
    <property type="project" value="UniProtKB-KW"/>
</dbReference>
<evidence type="ECO:0000256" key="1">
    <source>
        <dbReference type="ARBA" id="ARBA00022714"/>
    </source>
</evidence>
<comment type="caution">
    <text evidence="7">The sequence shown here is derived from an EMBL/GenBank/DDBJ whole genome shotgun (WGS) entry which is preliminary data.</text>
</comment>
<feature type="domain" description="2Fe-2S ferredoxin-type" evidence="6">
    <location>
        <begin position="1"/>
        <end position="76"/>
    </location>
</feature>
<keyword evidence="4" id="KW-0408">Iron</keyword>
<dbReference type="OrthoDB" id="7915399at2"/>
<dbReference type="AlphaFoldDB" id="A0A175R7L9"/>
<dbReference type="PANTHER" id="PTHR44379:SF6">
    <property type="entry name" value="BLR6046 PROTEIN"/>
    <property type="match status" value="1"/>
</dbReference>
<gene>
    <name evidence="7" type="ORF">NS226_11560</name>
</gene>
<dbReference type="STRING" id="401562.NS365_22055"/>
<dbReference type="GO" id="GO:0046872">
    <property type="term" value="F:metal ion binding"/>
    <property type="evidence" value="ECO:0007669"/>
    <property type="project" value="UniProtKB-KW"/>
</dbReference>
<dbReference type="CDD" id="cd00207">
    <property type="entry name" value="fer2"/>
    <property type="match status" value="1"/>
</dbReference>
<dbReference type="SUPFAM" id="SSF47741">
    <property type="entry name" value="CO dehydrogenase ISP C-domain like"/>
    <property type="match status" value="1"/>
</dbReference>
<evidence type="ECO:0000256" key="2">
    <source>
        <dbReference type="ARBA" id="ARBA00022723"/>
    </source>
</evidence>
<evidence type="ECO:0000256" key="5">
    <source>
        <dbReference type="ARBA" id="ARBA00023014"/>
    </source>
</evidence>
<keyword evidence="3" id="KW-0560">Oxidoreductase</keyword>
<dbReference type="EMBL" id="LDPZ01000022">
    <property type="protein sequence ID" value="KTQ95482.1"/>
    <property type="molecule type" value="Genomic_DNA"/>
</dbReference>
<accession>A0A175R7L9</accession>
<dbReference type="InterPro" id="IPR012675">
    <property type="entry name" value="Beta-grasp_dom_sf"/>
</dbReference>
<dbReference type="InterPro" id="IPR051452">
    <property type="entry name" value="Diverse_Oxidoreductases"/>
</dbReference>
<organism evidence="7 8">
    <name type="scientific">Aureimonas ureilytica</name>
    <dbReference type="NCBI Taxonomy" id="401562"/>
    <lineage>
        <taxon>Bacteria</taxon>
        <taxon>Pseudomonadati</taxon>
        <taxon>Pseudomonadota</taxon>
        <taxon>Alphaproteobacteria</taxon>
        <taxon>Hyphomicrobiales</taxon>
        <taxon>Aurantimonadaceae</taxon>
        <taxon>Aureimonas</taxon>
    </lineage>
</organism>
<dbReference type="Gene3D" id="1.10.150.120">
    <property type="entry name" value="[2Fe-2S]-binding domain"/>
    <property type="match status" value="1"/>
</dbReference>
<protein>
    <submittedName>
        <fullName evidence="7">(2Fe-2S)-binding protein</fullName>
    </submittedName>
</protein>
<dbReference type="Pfam" id="PF00111">
    <property type="entry name" value="Fer2"/>
    <property type="match status" value="1"/>
</dbReference>
<dbReference type="InterPro" id="IPR006058">
    <property type="entry name" value="2Fe2S_fd_BS"/>
</dbReference>
<keyword evidence="5" id="KW-0411">Iron-sulfur</keyword>
<dbReference type="InterPro" id="IPR036010">
    <property type="entry name" value="2Fe-2S_ferredoxin-like_sf"/>
</dbReference>
<dbReference type="InterPro" id="IPR036884">
    <property type="entry name" value="2Fe-2S-bd_dom_sf"/>
</dbReference>
<evidence type="ECO:0000259" key="6">
    <source>
        <dbReference type="PROSITE" id="PS51085"/>
    </source>
</evidence>
<keyword evidence="1" id="KW-0001">2Fe-2S</keyword>
<dbReference type="RefSeq" id="WP_058635111.1">
    <property type="nucleotide sequence ID" value="NZ_LDPZ01000022.1"/>
</dbReference>
<evidence type="ECO:0000313" key="7">
    <source>
        <dbReference type="EMBL" id="KTQ95482.1"/>
    </source>
</evidence>
<evidence type="ECO:0000256" key="3">
    <source>
        <dbReference type="ARBA" id="ARBA00023002"/>
    </source>
</evidence>
<reference evidence="7 8" key="1">
    <citation type="journal article" date="2016" name="Front. Microbiol.">
        <title>Genomic Resource of Rice Seed Associated Bacteria.</title>
        <authorList>
            <person name="Midha S."/>
            <person name="Bansal K."/>
            <person name="Sharma S."/>
            <person name="Kumar N."/>
            <person name="Patil P.P."/>
            <person name="Chaudhry V."/>
            <person name="Patil P.B."/>
        </authorList>
    </citation>
    <scope>NUCLEOTIDE SEQUENCE [LARGE SCALE GENOMIC DNA]</scope>
    <source>
        <strain evidence="7 8">NS226</strain>
    </source>
</reference>